<dbReference type="PANTHER" id="PTHR47052:SF3">
    <property type="entry name" value="INGRESSION PROTEIN 1"/>
    <property type="match status" value="1"/>
</dbReference>
<name>A0A369JUR1_HYPMA</name>
<dbReference type="OrthoDB" id="270970at2759"/>
<protein>
    <recommendedName>
        <fullName evidence="2">C2 domain-containing protein</fullName>
    </recommendedName>
</protein>
<comment type="caution">
    <text evidence="3">The sequence shown here is derived from an EMBL/GenBank/DDBJ whole genome shotgun (WGS) entry which is preliminary data.</text>
</comment>
<dbReference type="SUPFAM" id="SSF49562">
    <property type="entry name" value="C2 domain (Calcium/lipid-binding domain, CaLB)"/>
    <property type="match status" value="1"/>
</dbReference>
<dbReference type="AlphaFoldDB" id="A0A369JUR1"/>
<dbReference type="InParanoid" id="A0A369JUR1"/>
<dbReference type="SMART" id="SM00239">
    <property type="entry name" value="C2"/>
    <property type="match status" value="1"/>
</dbReference>
<dbReference type="InterPro" id="IPR035892">
    <property type="entry name" value="C2_domain_sf"/>
</dbReference>
<dbReference type="STRING" id="39966.A0A369JUR1"/>
<sequence>MSKEAELGTLIVVILKARNLNDRHSFYKQDVFAQASLNGATKRTRVDVKGGQHPIWDEELRFPVARQATDNSRKLEVACFSKEARSQEILGKVDITETLRTGEFDDWVSLSVDGVVRGDIYLEMTYYANAPAPVSSLAVPPSNLTRRPSKLAPSERLYRPAQGLASPAKVPPQAGNRIHPGQWDHVQQHADSHHLAPSSPHSSRSSSAASARRSESPLPPLPESDLASASLPTTLLPGGGRPKPQPQKVTPYVPTNLRPGTGANPAAPAPTPHTRITPSNHYPSTSPPRGEYVPPVTSPTYGYNALASQPSHNPGPGRGRNPAPPASFAHPAPTTPQLWVSDNPPQGPLSFPVPTVVPAHDSGVSYELSNPHPPAHEAPVASYRPSVGSDLPDPYLQARYQTPLPLPPGATASPPRGRQSLPGPARPDEEADRLRLAKEEEARRKEQEEKDLALALQLDRELNLGEGTESQPQVNSIGDRRGMPGGLNPVM</sequence>
<dbReference type="EMBL" id="LUEZ02000040">
    <property type="protein sequence ID" value="RDB25518.1"/>
    <property type="molecule type" value="Genomic_DNA"/>
</dbReference>
<dbReference type="Pfam" id="PF00168">
    <property type="entry name" value="C2"/>
    <property type="match status" value="1"/>
</dbReference>
<keyword evidence="4" id="KW-1185">Reference proteome</keyword>
<dbReference type="InterPro" id="IPR052981">
    <property type="entry name" value="Ingression_C2_domain"/>
</dbReference>
<accession>A0A369JUR1</accession>
<feature type="compositionally biased region" description="Low complexity" evidence="1">
    <location>
        <begin position="326"/>
        <end position="336"/>
    </location>
</feature>
<evidence type="ECO:0000256" key="1">
    <source>
        <dbReference type="SAM" id="MobiDB-lite"/>
    </source>
</evidence>
<feature type="compositionally biased region" description="Low complexity" evidence="1">
    <location>
        <begin position="259"/>
        <end position="278"/>
    </location>
</feature>
<feature type="compositionally biased region" description="Polar residues" evidence="1">
    <location>
        <begin position="298"/>
        <end position="312"/>
    </location>
</feature>
<feature type="compositionally biased region" description="Low complexity" evidence="1">
    <location>
        <begin position="195"/>
        <end position="211"/>
    </location>
</feature>
<dbReference type="PROSITE" id="PS50004">
    <property type="entry name" value="C2"/>
    <property type="match status" value="1"/>
</dbReference>
<evidence type="ECO:0000259" key="2">
    <source>
        <dbReference type="PROSITE" id="PS50004"/>
    </source>
</evidence>
<feature type="domain" description="C2" evidence="2">
    <location>
        <begin position="1"/>
        <end position="112"/>
    </location>
</feature>
<evidence type="ECO:0000313" key="4">
    <source>
        <dbReference type="Proteomes" id="UP000076154"/>
    </source>
</evidence>
<organism evidence="3 4">
    <name type="scientific">Hypsizygus marmoreus</name>
    <name type="common">White beech mushroom</name>
    <name type="synonym">Agaricus marmoreus</name>
    <dbReference type="NCBI Taxonomy" id="39966"/>
    <lineage>
        <taxon>Eukaryota</taxon>
        <taxon>Fungi</taxon>
        <taxon>Dikarya</taxon>
        <taxon>Basidiomycota</taxon>
        <taxon>Agaricomycotina</taxon>
        <taxon>Agaricomycetes</taxon>
        <taxon>Agaricomycetidae</taxon>
        <taxon>Agaricales</taxon>
        <taxon>Tricholomatineae</taxon>
        <taxon>Lyophyllaceae</taxon>
        <taxon>Hypsizygus</taxon>
    </lineage>
</organism>
<feature type="compositionally biased region" description="Low complexity" evidence="1">
    <location>
        <begin position="223"/>
        <end position="232"/>
    </location>
</feature>
<dbReference type="InterPro" id="IPR000008">
    <property type="entry name" value="C2_dom"/>
</dbReference>
<dbReference type="PANTHER" id="PTHR47052">
    <property type="entry name" value="CONSERVED SERINE PROLINE-RICH PROTEIN (AFU_ORTHOLOGUE AFUA_2G01790)"/>
    <property type="match status" value="1"/>
</dbReference>
<proteinExistence type="predicted"/>
<feature type="compositionally biased region" description="Basic and acidic residues" evidence="1">
    <location>
        <begin position="426"/>
        <end position="463"/>
    </location>
</feature>
<evidence type="ECO:0000313" key="3">
    <source>
        <dbReference type="EMBL" id="RDB25518.1"/>
    </source>
</evidence>
<feature type="region of interest" description="Disordered" evidence="1">
    <location>
        <begin position="135"/>
        <end position="491"/>
    </location>
</feature>
<gene>
    <name evidence="3" type="ORF">Hypma_006472</name>
</gene>
<dbReference type="Proteomes" id="UP000076154">
    <property type="component" value="Unassembled WGS sequence"/>
</dbReference>
<feature type="compositionally biased region" description="Low complexity" evidence="1">
    <location>
        <begin position="135"/>
        <end position="144"/>
    </location>
</feature>
<dbReference type="Gene3D" id="2.60.40.150">
    <property type="entry name" value="C2 domain"/>
    <property type="match status" value="1"/>
</dbReference>
<reference evidence="3" key="1">
    <citation type="submission" date="2018-04" db="EMBL/GenBank/DDBJ databases">
        <title>Whole genome sequencing of Hypsizygus marmoreus.</title>
        <authorList>
            <person name="Choi I.-G."/>
            <person name="Min B."/>
            <person name="Kim J.-G."/>
            <person name="Kim S."/>
            <person name="Oh Y.-L."/>
            <person name="Kong W.-S."/>
            <person name="Park H."/>
            <person name="Jeong J."/>
            <person name="Song E.-S."/>
        </authorList>
    </citation>
    <scope>NUCLEOTIDE SEQUENCE [LARGE SCALE GENOMIC DNA]</scope>
    <source>
        <strain evidence="3">51987-8</strain>
    </source>
</reference>